<reference evidence="2" key="1">
    <citation type="submission" date="2017-01" db="EMBL/GenBank/DDBJ databases">
        <authorList>
            <person name="Varghese N."/>
            <person name="Submissions S."/>
        </authorList>
    </citation>
    <scope>NUCLEOTIDE SEQUENCE [LARGE SCALE GENOMIC DNA]</scope>
    <source>
        <strain evidence="2">DSM 23145</strain>
    </source>
</reference>
<sequence>MKIPWNKQLYLTVLLMLSFVSCQTKKLYFSAYKDLPLEEKQEVNTYLAEVKQAYPKNDNEIILMLSYECFLKQSVIINKKIQKEFPEVKNGSHYGKTLIITIGKALNKNIELEFSNGNTIKISPKEKYDYISVCYGKDSKEWYIEYYDYPHLNFSE</sequence>
<dbReference type="PROSITE" id="PS51257">
    <property type="entry name" value="PROKAR_LIPOPROTEIN"/>
    <property type="match status" value="1"/>
</dbReference>
<gene>
    <name evidence="1" type="ORF">SAMN05421789_105105</name>
</gene>
<organism evidence="1 2">
    <name type="scientific">Kaistella chaponensis</name>
    <dbReference type="NCBI Taxonomy" id="713588"/>
    <lineage>
        <taxon>Bacteria</taxon>
        <taxon>Pseudomonadati</taxon>
        <taxon>Bacteroidota</taxon>
        <taxon>Flavobacteriia</taxon>
        <taxon>Flavobacteriales</taxon>
        <taxon>Weeksellaceae</taxon>
        <taxon>Chryseobacterium group</taxon>
        <taxon>Kaistella</taxon>
    </lineage>
</organism>
<dbReference type="RefSeq" id="WP_143745518.1">
    <property type="nucleotide sequence ID" value="NZ_FTOI01000005.1"/>
</dbReference>
<name>A0A1N7LHD1_9FLAO</name>
<proteinExistence type="predicted"/>
<evidence type="ECO:0000313" key="1">
    <source>
        <dbReference type="EMBL" id="SIS73219.1"/>
    </source>
</evidence>
<accession>A0A1N7LHD1</accession>
<dbReference type="OrthoDB" id="1263028at2"/>
<evidence type="ECO:0000313" key="2">
    <source>
        <dbReference type="Proteomes" id="UP000185839"/>
    </source>
</evidence>
<evidence type="ECO:0008006" key="3">
    <source>
        <dbReference type="Google" id="ProtNLM"/>
    </source>
</evidence>
<dbReference type="AlphaFoldDB" id="A0A1N7LHD1"/>
<protein>
    <recommendedName>
        <fullName evidence="3">Lipoprotein</fullName>
    </recommendedName>
</protein>
<dbReference type="EMBL" id="FTOI01000005">
    <property type="protein sequence ID" value="SIS73219.1"/>
    <property type="molecule type" value="Genomic_DNA"/>
</dbReference>
<dbReference type="Proteomes" id="UP000185839">
    <property type="component" value="Unassembled WGS sequence"/>
</dbReference>
<keyword evidence="2" id="KW-1185">Reference proteome</keyword>
<dbReference type="STRING" id="713588.SAMN05421789_105105"/>